<sequence>MFTISKAASSATPCASGRRKAVVSQVAGASSGSSASQPRTAGFVKDRKKQGAGHSASSSGNLLAHSSISKPTAIPSSLPKSSNLQKSGSPYGVSSARARETGFGTGAKAKHQHAGHSCRPFIPKSTLYKTPSSLASTVCGPRSRKLLQAGAVTREPVQVTSLKSCVKRADNAACSKKRVHFGAAQVREFVSQPGDRFPGPAVLFEGEVNWKAWKEQIAKNDEEYIFCRAYADAVNEQLRQEENERQDAKAFEDARQRLKHEIFETKMINWEAEFTAKVEPDEAAGDVSGWDLYLYGDNELLLNESCPATEPLDDVFYNDILKAAEEQERGIAEEREEKERGPRAVAIYLDAVLANYAAELEEEENTLTSSDSGWNIMQFDGYNPSLLDEPMPFIMPAARPDTSLELGDISALLAYDLPMLTAPAPEPRCCKVLEHIPDFYVPGATHHDVNLHREEMISRMHAGILPSATDEDIWERLKEGQTPYLSSKEELFFEVPEQLPFELRYASEFADQSMLTGTKLVGFLALISPILDTASADNSLHDYDDNDTRFWSDERLRAAVVQLTDPALRRLAYNTTQEMIDDELF</sequence>
<evidence type="ECO:0000313" key="4">
    <source>
        <dbReference type="Proteomes" id="UP000620104"/>
    </source>
</evidence>
<feature type="compositionally biased region" description="Polar residues" evidence="2">
    <location>
        <begin position="1"/>
        <end position="13"/>
    </location>
</feature>
<dbReference type="OrthoDB" id="2592583at2759"/>
<proteinExistence type="predicted"/>
<evidence type="ECO:0000256" key="1">
    <source>
        <dbReference type="SAM" id="Coils"/>
    </source>
</evidence>
<feature type="compositionally biased region" description="Low complexity" evidence="2">
    <location>
        <begin position="22"/>
        <end position="37"/>
    </location>
</feature>
<gene>
    <name evidence="3" type="ORF">NliqN6_0206</name>
</gene>
<organism evidence="3 4">
    <name type="scientific">Naganishia liquefaciens</name>
    <dbReference type="NCBI Taxonomy" id="104408"/>
    <lineage>
        <taxon>Eukaryota</taxon>
        <taxon>Fungi</taxon>
        <taxon>Dikarya</taxon>
        <taxon>Basidiomycota</taxon>
        <taxon>Agaricomycotina</taxon>
        <taxon>Tremellomycetes</taxon>
        <taxon>Filobasidiales</taxon>
        <taxon>Filobasidiaceae</taxon>
        <taxon>Naganishia</taxon>
    </lineage>
</organism>
<dbReference type="AlphaFoldDB" id="A0A8H3TMY5"/>
<dbReference type="EMBL" id="BLZA01000005">
    <property type="protein sequence ID" value="GHJ83804.1"/>
    <property type="molecule type" value="Genomic_DNA"/>
</dbReference>
<evidence type="ECO:0000256" key="2">
    <source>
        <dbReference type="SAM" id="MobiDB-lite"/>
    </source>
</evidence>
<feature type="coiled-coil region" evidence="1">
    <location>
        <begin position="231"/>
        <end position="261"/>
    </location>
</feature>
<feature type="compositionally biased region" description="Polar residues" evidence="2">
    <location>
        <begin position="55"/>
        <end position="88"/>
    </location>
</feature>
<keyword evidence="4" id="KW-1185">Reference proteome</keyword>
<comment type="caution">
    <text evidence="3">The sequence shown here is derived from an EMBL/GenBank/DDBJ whole genome shotgun (WGS) entry which is preliminary data.</text>
</comment>
<name>A0A8H3TMY5_9TREE</name>
<protein>
    <submittedName>
        <fullName evidence="3">Uncharacterized protein</fullName>
    </submittedName>
</protein>
<feature type="region of interest" description="Disordered" evidence="2">
    <location>
        <begin position="1"/>
        <end position="97"/>
    </location>
</feature>
<dbReference type="Proteomes" id="UP000620104">
    <property type="component" value="Unassembled WGS sequence"/>
</dbReference>
<reference evidence="3" key="1">
    <citation type="submission" date="2020-07" db="EMBL/GenBank/DDBJ databases">
        <title>Draft Genome Sequence of a Deep-Sea Yeast, Naganishia (Cryptococcus) liquefaciens strain N6.</title>
        <authorList>
            <person name="Han Y.W."/>
            <person name="Kajitani R."/>
            <person name="Morimoto H."/>
            <person name="Parhat M."/>
            <person name="Tsubouchi H."/>
            <person name="Bakenova O."/>
            <person name="Ogata M."/>
            <person name="Argunhan B."/>
            <person name="Aoki R."/>
            <person name="Kajiwara S."/>
            <person name="Itoh T."/>
            <person name="Iwasaki H."/>
        </authorList>
    </citation>
    <scope>NUCLEOTIDE SEQUENCE</scope>
    <source>
        <strain evidence="3">N6</strain>
    </source>
</reference>
<accession>A0A8H3TMY5</accession>
<evidence type="ECO:0000313" key="3">
    <source>
        <dbReference type="EMBL" id="GHJ83804.1"/>
    </source>
</evidence>
<keyword evidence="1" id="KW-0175">Coiled coil</keyword>